<dbReference type="InterPro" id="IPR019600">
    <property type="entry name" value="Hemin_uptake_protein_HemP"/>
</dbReference>
<keyword evidence="2" id="KW-1185">Reference proteome</keyword>
<sequence>MIGHRIDSRQIFRDGREVTILHGQETYRLRLTAQNKLILTK</sequence>
<dbReference type="OrthoDB" id="7870498at2"/>
<proteinExistence type="predicted"/>
<dbReference type="Proteomes" id="UP000194137">
    <property type="component" value="Chromosome"/>
</dbReference>
<dbReference type="AlphaFoldDB" id="A0A1W6ZQ51"/>
<dbReference type="Pfam" id="PF10636">
    <property type="entry name" value="hemP"/>
    <property type="match status" value="1"/>
</dbReference>
<gene>
    <name evidence="1" type="ORF">CAK95_10835</name>
</gene>
<dbReference type="EMBL" id="CP021112">
    <property type="protein sequence ID" value="ARP99523.1"/>
    <property type="molecule type" value="Genomic_DNA"/>
</dbReference>
<dbReference type="STRING" id="1235591.CAK95_10835"/>
<accession>A0A1W6ZQ51</accession>
<evidence type="ECO:0000313" key="1">
    <source>
        <dbReference type="EMBL" id="ARP99523.1"/>
    </source>
</evidence>
<evidence type="ECO:0000313" key="2">
    <source>
        <dbReference type="Proteomes" id="UP000194137"/>
    </source>
</evidence>
<protein>
    <submittedName>
        <fullName evidence="1">Hemin uptake protein hemP</fullName>
    </submittedName>
</protein>
<organism evidence="1 2">
    <name type="scientific">Pseudorhodoplanes sinuspersici</name>
    <dbReference type="NCBI Taxonomy" id="1235591"/>
    <lineage>
        <taxon>Bacteria</taxon>
        <taxon>Pseudomonadati</taxon>
        <taxon>Pseudomonadota</taxon>
        <taxon>Alphaproteobacteria</taxon>
        <taxon>Hyphomicrobiales</taxon>
        <taxon>Pseudorhodoplanes</taxon>
    </lineage>
</organism>
<reference evidence="1 2" key="1">
    <citation type="submission" date="2017-05" db="EMBL/GenBank/DDBJ databases">
        <title>Full genome sequence of Pseudorhodoplanes sinuspersici.</title>
        <authorList>
            <person name="Dastgheib S.M.M."/>
            <person name="Shavandi M."/>
            <person name="Tirandaz H."/>
        </authorList>
    </citation>
    <scope>NUCLEOTIDE SEQUENCE [LARGE SCALE GENOMIC DNA]</scope>
    <source>
        <strain evidence="1 2">RIPI110</strain>
    </source>
</reference>
<dbReference type="KEGG" id="psin:CAK95_10835"/>
<dbReference type="Gene3D" id="2.10.70.10">
    <property type="entry name" value="Complement Module, domain 1"/>
    <property type="match status" value="1"/>
</dbReference>
<name>A0A1W6ZQ51_9HYPH</name>